<dbReference type="Pfam" id="PF04364">
    <property type="entry name" value="DNA_pol3_chi"/>
    <property type="match status" value="1"/>
</dbReference>
<gene>
    <name evidence="1" type="ORF">B597_002775</name>
</gene>
<dbReference type="RefSeq" id="WP_003296031.1">
    <property type="nucleotide sequence ID" value="NZ_KK020675.1"/>
</dbReference>
<evidence type="ECO:0000313" key="1">
    <source>
        <dbReference type="EMBL" id="EWC42867.1"/>
    </source>
</evidence>
<dbReference type="GO" id="GO:0003887">
    <property type="term" value="F:DNA-directed DNA polymerase activity"/>
    <property type="evidence" value="ECO:0007669"/>
    <property type="project" value="InterPro"/>
</dbReference>
<dbReference type="GO" id="GO:0006260">
    <property type="term" value="P:DNA replication"/>
    <property type="evidence" value="ECO:0007669"/>
    <property type="project" value="InterPro"/>
</dbReference>
<comment type="caution">
    <text evidence="1">The sequence shown here is derived from an EMBL/GenBank/DDBJ whole genome shotgun (WGS) entry which is preliminary data.</text>
</comment>
<evidence type="ECO:0000313" key="2">
    <source>
        <dbReference type="Proteomes" id="UP000026923"/>
    </source>
</evidence>
<dbReference type="GO" id="GO:0003677">
    <property type="term" value="F:DNA binding"/>
    <property type="evidence" value="ECO:0007669"/>
    <property type="project" value="InterPro"/>
</dbReference>
<dbReference type="SUPFAM" id="SSF102400">
    <property type="entry name" value="DNA polymerase III chi subunit"/>
    <property type="match status" value="1"/>
</dbReference>
<dbReference type="EMBL" id="AMCZ02000002">
    <property type="protein sequence ID" value="EWC42867.1"/>
    <property type="molecule type" value="Genomic_DNA"/>
</dbReference>
<dbReference type="InterPro" id="IPR036768">
    <property type="entry name" value="PolIII_chi_sf"/>
</dbReference>
<proteinExistence type="predicted"/>
<dbReference type="HOGENOM" id="CLU_131584_2_1_6"/>
<dbReference type="InterPro" id="IPR007459">
    <property type="entry name" value="DNA_pol3_chi"/>
</dbReference>
<name>A0A061JT58_STUST</name>
<reference evidence="1 2" key="1">
    <citation type="journal article" date="2013" name="Genome Announc.">
        <title>Draft Genome of the Nitrogen-Fixing Bacterium Pseudomonas stutzeri Strain KOS6 Isolated from Industrial Hydrocarbon Sludge.</title>
        <authorList>
            <person name="Grigoryeva T.V."/>
            <person name="Laikov A.V."/>
            <person name="Naumova R.P."/>
            <person name="Manolov A.I."/>
            <person name="Larin A.K."/>
            <person name="Karpova I.Y."/>
            <person name="Semashko T.A."/>
            <person name="Alexeev D.G."/>
            <person name="Kostryukova E.S."/>
            <person name="Muller R."/>
            <person name="Govorun V.M."/>
        </authorList>
    </citation>
    <scope>NUCLEOTIDE SEQUENCE [LARGE SCALE GENOMIC DNA]</scope>
    <source>
        <strain evidence="1 2">KOS6</strain>
    </source>
</reference>
<protein>
    <submittedName>
        <fullName evidence="1">DNA polymerase III subunit chi</fullName>
    </submittedName>
</protein>
<sequence>MTRVEFYVLPDDNPLGRLRAACQLAAKGWQHGMQVFIRCADETQSSQLDELLWSFRAERFIPHGQHADDPQVPVVIGLEQAPAFAQGLLINLASTLSSHIDRFSRVIEIVNQEPQLLTACRENFRLYRRQGYDPQRVEL</sequence>
<dbReference type="eggNOG" id="COG2927">
    <property type="taxonomic scope" value="Bacteria"/>
</dbReference>
<dbReference type="Proteomes" id="UP000026923">
    <property type="component" value="Unassembled WGS sequence"/>
</dbReference>
<accession>A0A061JT58</accession>
<dbReference type="AlphaFoldDB" id="A0A061JT58"/>
<dbReference type="OrthoDB" id="5297568at2"/>
<organism evidence="1 2">
    <name type="scientific">Stutzerimonas stutzeri KOS6</name>
    <dbReference type="NCBI Taxonomy" id="1218352"/>
    <lineage>
        <taxon>Bacteria</taxon>
        <taxon>Pseudomonadati</taxon>
        <taxon>Pseudomonadota</taxon>
        <taxon>Gammaproteobacteria</taxon>
        <taxon>Pseudomonadales</taxon>
        <taxon>Pseudomonadaceae</taxon>
        <taxon>Stutzerimonas</taxon>
    </lineage>
</organism>
<dbReference type="PANTHER" id="PTHR38767">
    <property type="entry name" value="DNA POLYMERASE III SUBUNIT CHI"/>
    <property type="match status" value="1"/>
</dbReference>
<dbReference type="Gene3D" id="3.40.50.10110">
    <property type="entry name" value="DNA polymerase III subunit chi"/>
    <property type="match status" value="1"/>
</dbReference>
<dbReference type="PANTHER" id="PTHR38767:SF1">
    <property type="entry name" value="DNA POLYMERASE III SUBUNIT CHI"/>
    <property type="match status" value="1"/>
</dbReference>
<dbReference type="GO" id="GO:0032298">
    <property type="term" value="P:positive regulation of DNA-templated DNA replication initiation"/>
    <property type="evidence" value="ECO:0007669"/>
    <property type="project" value="TreeGrafter"/>
</dbReference>